<dbReference type="RefSeq" id="WP_116857260.1">
    <property type="nucleotide sequence ID" value="NZ_QTJV01000016.1"/>
</dbReference>
<dbReference type="PRINTS" id="PR00080">
    <property type="entry name" value="SDRFAMILY"/>
</dbReference>
<evidence type="ECO:0000256" key="1">
    <source>
        <dbReference type="ARBA" id="ARBA00006484"/>
    </source>
</evidence>
<evidence type="ECO:0000313" key="4">
    <source>
        <dbReference type="EMBL" id="RFM31225.1"/>
    </source>
</evidence>
<organism evidence="4 5">
    <name type="scientific">Chitinophaga silvisoli</name>
    <dbReference type="NCBI Taxonomy" id="2291814"/>
    <lineage>
        <taxon>Bacteria</taxon>
        <taxon>Pseudomonadati</taxon>
        <taxon>Bacteroidota</taxon>
        <taxon>Chitinophagia</taxon>
        <taxon>Chitinophagales</taxon>
        <taxon>Chitinophagaceae</taxon>
        <taxon>Chitinophaga</taxon>
    </lineage>
</organism>
<dbReference type="InterPro" id="IPR051911">
    <property type="entry name" value="SDR_oxidoreductase"/>
</dbReference>
<dbReference type="InterPro" id="IPR002347">
    <property type="entry name" value="SDR_fam"/>
</dbReference>
<dbReference type="Proteomes" id="UP000261174">
    <property type="component" value="Unassembled WGS sequence"/>
</dbReference>
<dbReference type="PANTHER" id="PTHR43976">
    <property type="entry name" value="SHORT CHAIN DEHYDROGENASE"/>
    <property type="match status" value="1"/>
</dbReference>
<dbReference type="InterPro" id="IPR020904">
    <property type="entry name" value="Sc_DH/Rdtase_CS"/>
</dbReference>
<dbReference type="SUPFAM" id="SSF51735">
    <property type="entry name" value="NAD(P)-binding Rossmann-fold domains"/>
    <property type="match status" value="1"/>
</dbReference>
<proteinExistence type="inferred from homology"/>
<evidence type="ECO:0000256" key="2">
    <source>
        <dbReference type="ARBA" id="ARBA00023002"/>
    </source>
</evidence>
<comment type="caution">
    <text evidence="4">The sequence shown here is derived from an EMBL/GenBank/DDBJ whole genome shotgun (WGS) entry which is preliminary data.</text>
</comment>
<evidence type="ECO:0000256" key="3">
    <source>
        <dbReference type="RuleBase" id="RU000363"/>
    </source>
</evidence>
<evidence type="ECO:0000313" key="5">
    <source>
        <dbReference type="Proteomes" id="UP000261174"/>
    </source>
</evidence>
<dbReference type="PRINTS" id="PR00081">
    <property type="entry name" value="GDHRDH"/>
</dbReference>
<dbReference type="InterPro" id="IPR036291">
    <property type="entry name" value="NAD(P)-bd_dom_sf"/>
</dbReference>
<comment type="similarity">
    <text evidence="1 3">Belongs to the short-chain dehydrogenases/reductases (SDR) family.</text>
</comment>
<dbReference type="Pfam" id="PF00106">
    <property type="entry name" value="adh_short"/>
    <property type="match status" value="1"/>
</dbReference>
<protein>
    <submittedName>
        <fullName evidence="4">SDR family NAD(P)-dependent oxidoreductase</fullName>
    </submittedName>
</protein>
<dbReference type="PROSITE" id="PS00061">
    <property type="entry name" value="ADH_SHORT"/>
    <property type="match status" value="1"/>
</dbReference>
<reference evidence="4 5" key="1">
    <citation type="submission" date="2018-08" db="EMBL/GenBank/DDBJ databases">
        <title>Chitinophaga sp. K20C18050901, a novel bacterium isolated from forest soil.</title>
        <authorList>
            <person name="Wang C."/>
        </authorList>
    </citation>
    <scope>NUCLEOTIDE SEQUENCE [LARGE SCALE GENOMIC DNA]</scope>
    <source>
        <strain evidence="4 5">K20C18050901</strain>
    </source>
</reference>
<keyword evidence="5" id="KW-1185">Reference proteome</keyword>
<dbReference type="EMBL" id="QTJV01000016">
    <property type="protein sequence ID" value="RFM31225.1"/>
    <property type="molecule type" value="Genomic_DNA"/>
</dbReference>
<dbReference type="PANTHER" id="PTHR43976:SF16">
    <property type="entry name" value="SHORT-CHAIN DEHYDROGENASE_REDUCTASE FAMILY PROTEIN"/>
    <property type="match status" value="1"/>
</dbReference>
<accession>A0A3E1NTG3</accession>
<dbReference type="AlphaFoldDB" id="A0A3E1NTG3"/>
<name>A0A3E1NTG3_9BACT</name>
<dbReference type="GO" id="GO:0016491">
    <property type="term" value="F:oxidoreductase activity"/>
    <property type="evidence" value="ECO:0007669"/>
    <property type="project" value="UniProtKB-KW"/>
</dbReference>
<dbReference type="OrthoDB" id="1235794at2"/>
<gene>
    <name evidence="4" type="ORF">DXN04_30195</name>
</gene>
<keyword evidence="2" id="KW-0560">Oxidoreductase</keyword>
<sequence length="268" mass="29434">MRTIFITGASSGLGRACVKVFADKGWRVIATMRNPAAGEELGKLPNVHLKQLDVNNVPQLQALVKEVEDKWQVDVVLNNAGHILVGPLEGFTDEQVSLQVTTNLLGPIRVTKEFLPYFRERKSGLFLNVTSTGALLPEPFMSIYGATKAAIEAWSTSMRSELSKVGIGIKTLIPDLMQTSFVANAQLILHPAYQEWVDKMLAIFSNPDSPLVYDDPAAVATFVYNAAVDGSDQLHYLIGDNAIRTGATIEKEGVENVLNYKEKFYFSA</sequence>
<dbReference type="CDD" id="cd05374">
    <property type="entry name" value="17beta-HSD-like_SDR_c"/>
    <property type="match status" value="1"/>
</dbReference>
<dbReference type="Gene3D" id="3.40.50.720">
    <property type="entry name" value="NAD(P)-binding Rossmann-like Domain"/>
    <property type="match status" value="1"/>
</dbReference>